<proteinExistence type="predicted"/>
<dbReference type="InterPro" id="IPR050706">
    <property type="entry name" value="Cyclic-di-GMP_PDE-like"/>
</dbReference>
<dbReference type="SUPFAM" id="SSF141868">
    <property type="entry name" value="EAL domain-like"/>
    <property type="match status" value="1"/>
</dbReference>
<dbReference type="Proteomes" id="UP001147653">
    <property type="component" value="Unassembled WGS sequence"/>
</dbReference>
<dbReference type="SMART" id="SM00052">
    <property type="entry name" value="EAL"/>
    <property type="match status" value="1"/>
</dbReference>
<dbReference type="Pfam" id="PF00563">
    <property type="entry name" value="EAL"/>
    <property type="match status" value="1"/>
</dbReference>
<dbReference type="Gene3D" id="3.20.20.450">
    <property type="entry name" value="EAL domain"/>
    <property type="match status" value="1"/>
</dbReference>
<accession>A0A9X3NAH2</accession>
<dbReference type="PROSITE" id="PS50883">
    <property type="entry name" value="EAL"/>
    <property type="match status" value="1"/>
</dbReference>
<reference evidence="2" key="1">
    <citation type="submission" date="2022-10" db="EMBL/GenBank/DDBJ databases">
        <title>The WGS of Solirubrobacter phytolaccae KCTC 29190.</title>
        <authorList>
            <person name="Jiang Z."/>
        </authorList>
    </citation>
    <scope>NUCLEOTIDE SEQUENCE</scope>
    <source>
        <strain evidence="2">KCTC 29190</strain>
    </source>
</reference>
<name>A0A9X3NAH2_9ACTN</name>
<dbReference type="PANTHER" id="PTHR33121:SF76">
    <property type="entry name" value="SIGNALING PROTEIN"/>
    <property type="match status" value="1"/>
</dbReference>
<evidence type="ECO:0000313" key="3">
    <source>
        <dbReference type="Proteomes" id="UP001147653"/>
    </source>
</evidence>
<dbReference type="CDD" id="cd01948">
    <property type="entry name" value="EAL"/>
    <property type="match status" value="1"/>
</dbReference>
<dbReference type="AlphaFoldDB" id="A0A9X3NAH2"/>
<dbReference type="RefSeq" id="WP_270025779.1">
    <property type="nucleotide sequence ID" value="NZ_JAPDDP010000022.1"/>
</dbReference>
<dbReference type="GO" id="GO:0071111">
    <property type="term" value="F:cyclic-guanylate-specific phosphodiesterase activity"/>
    <property type="evidence" value="ECO:0007669"/>
    <property type="project" value="InterPro"/>
</dbReference>
<dbReference type="InterPro" id="IPR035919">
    <property type="entry name" value="EAL_sf"/>
</dbReference>
<dbReference type="EMBL" id="JAPDDP010000022">
    <property type="protein sequence ID" value="MDA0181464.1"/>
    <property type="molecule type" value="Genomic_DNA"/>
</dbReference>
<comment type="caution">
    <text evidence="2">The sequence shown here is derived from an EMBL/GenBank/DDBJ whole genome shotgun (WGS) entry which is preliminary data.</text>
</comment>
<keyword evidence="3" id="KW-1185">Reference proteome</keyword>
<organism evidence="2 3">
    <name type="scientific">Solirubrobacter phytolaccae</name>
    <dbReference type="NCBI Taxonomy" id="1404360"/>
    <lineage>
        <taxon>Bacteria</taxon>
        <taxon>Bacillati</taxon>
        <taxon>Actinomycetota</taxon>
        <taxon>Thermoleophilia</taxon>
        <taxon>Solirubrobacterales</taxon>
        <taxon>Solirubrobacteraceae</taxon>
        <taxon>Solirubrobacter</taxon>
    </lineage>
</organism>
<evidence type="ECO:0000259" key="1">
    <source>
        <dbReference type="PROSITE" id="PS50883"/>
    </source>
</evidence>
<dbReference type="PANTHER" id="PTHR33121">
    <property type="entry name" value="CYCLIC DI-GMP PHOSPHODIESTERASE PDEF"/>
    <property type="match status" value="1"/>
</dbReference>
<protein>
    <submittedName>
        <fullName evidence="2">EAL domain-containing protein</fullName>
    </submittedName>
</protein>
<gene>
    <name evidence="2" type="ORF">OJ997_14260</name>
</gene>
<dbReference type="InterPro" id="IPR001633">
    <property type="entry name" value="EAL_dom"/>
</dbReference>
<evidence type="ECO:0000313" key="2">
    <source>
        <dbReference type="EMBL" id="MDA0181464.1"/>
    </source>
</evidence>
<feature type="domain" description="EAL" evidence="1">
    <location>
        <begin position="3"/>
        <end position="246"/>
    </location>
</feature>
<sequence>MAVPEWRTAVPAVLDQPERIRPVFQPIFDLQRGVVCGFEMLARFDSELQAAPDKWFAAAAQLGIGHQLEAALIARGLEARHRLPENCFLAVNVGPDALLSDTVGAVLAGQDLSRIVVEVTEAAPVEDYDALLRALSVLRDAGAMIAVDDAGAGYASLNHVMQIRPDFVKLDRALVMDVDRDPAKHALVETFGVLAGRLDAWLLAEGIERDGEREVLAAMGVPLAQGFGLGRPAADMHAGLRVPGAPAAPDALSALLCTAFPVLGDGEHPPAGSEAAVVVDRLLRPAALLTQGREVRLPMTALVTDQPADVAQRALTRTSVERFDPICCIDERGRLIGLLPFEQLVRHLASTERTHP</sequence>